<dbReference type="GO" id="GO:1905515">
    <property type="term" value="P:non-motile cilium assembly"/>
    <property type="evidence" value="ECO:0007669"/>
    <property type="project" value="InterPro"/>
</dbReference>
<dbReference type="InterPro" id="IPR019734">
    <property type="entry name" value="TPR_rpt"/>
</dbReference>
<dbReference type="FunFam" id="1.25.40.10:FF:000300">
    <property type="entry name" value="Tetratricopeptide repeat domain 8"/>
    <property type="match status" value="1"/>
</dbReference>
<dbReference type="SUPFAM" id="SSF48452">
    <property type="entry name" value="TPR-like"/>
    <property type="match status" value="3"/>
</dbReference>
<organism evidence="3 4">
    <name type="scientific">Brachionus calyciflorus</name>
    <dbReference type="NCBI Taxonomy" id="104777"/>
    <lineage>
        <taxon>Eukaryota</taxon>
        <taxon>Metazoa</taxon>
        <taxon>Spiralia</taxon>
        <taxon>Gnathifera</taxon>
        <taxon>Rotifera</taxon>
        <taxon>Eurotatoria</taxon>
        <taxon>Monogononta</taxon>
        <taxon>Pseudotrocha</taxon>
        <taxon>Ploima</taxon>
        <taxon>Brachionidae</taxon>
        <taxon>Brachionus</taxon>
    </lineage>
</organism>
<dbReference type="CDD" id="cd21341">
    <property type="entry name" value="TTC8_N"/>
    <property type="match status" value="1"/>
</dbReference>
<dbReference type="InterPro" id="IPR011990">
    <property type="entry name" value="TPR-like_helical_dom_sf"/>
</dbReference>
<dbReference type="PROSITE" id="PS50005">
    <property type="entry name" value="TPR"/>
    <property type="match status" value="1"/>
</dbReference>
<evidence type="ECO:0000256" key="2">
    <source>
        <dbReference type="SAM" id="MobiDB-lite"/>
    </source>
</evidence>
<dbReference type="Pfam" id="PF13181">
    <property type="entry name" value="TPR_8"/>
    <property type="match status" value="2"/>
</dbReference>
<dbReference type="AlphaFoldDB" id="A0A814BL32"/>
<dbReference type="PANTHER" id="PTHR44177:SF1">
    <property type="entry name" value="TETRATRICOPEPTIDE REPEAT PROTEIN 8"/>
    <property type="match status" value="1"/>
</dbReference>
<dbReference type="Proteomes" id="UP000663879">
    <property type="component" value="Unassembled WGS sequence"/>
</dbReference>
<dbReference type="EMBL" id="CAJNOC010002350">
    <property type="protein sequence ID" value="CAF0928074.1"/>
    <property type="molecule type" value="Genomic_DNA"/>
</dbReference>
<dbReference type="GO" id="GO:0034464">
    <property type="term" value="C:BBSome"/>
    <property type="evidence" value="ECO:0007669"/>
    <property type="project" value="InterPro"/>
</dbReference>
<name>A0A814BL32_9BILA</name>
<dbReference type="Gene3D" id="1.25.40.10">
    <property type="entry name" value="Tetratricopeptide repeat domain"/>
    <property type="match status" value="1"/>
</dbReference>
<dbReference type="InterPro" id="IPR028796">
    <property type="entry name" value="BBS8"/>
</dbReference>
<accession>A0A814BL32</accession>
<reference evidence="3" key="1">
    <citation type="submission" date="2021-02" db="EMBL/GenBank/DDBJ databases">
        <authorList>
            <person name="Nowell W R."/>
        </authorList>
    </citation>
    <scope>NUCLEOTIDE SEQUENCE</scope>
    <source>
        <strain evidence="3">Ploen Becks lab</strain>
    </source>
</reference>
<dbReference type="GO" id="GO:0097730">
    <property type="term" value="C:non-motile cilium"/>
    <property type="evidence" value="ECO:0007669"/>
    <property type="project" value="TreeGrafter"/>
</dbReference>
<evidence type="ECO:0000313" key="4">
    <source>
        <dbReference type="Proteomes" id="UP000663879"/>
    </source>
</evidence>
<dbReference type="OrthoDB" id="421121at2759"/>
<feature type="region of interest" description="Disordered" evidence="2">
    <location>
        <begin position="93"/>
        <end position="122"/>
    </location>
</feature>
<keyword evidence="4" id="KW-1185">Reference proteome</keyword>
<dbReference type="SMART" id="SM00028">
    <property type="entry name" value="TPR"/>
    <property type="match status" value="7"/>
</dbReference>
<evidence type="ECO:0000256" key="1">
    <source>
        <dbReference type="PROSITE-ProRule" id="PRU00339"/>
    </source>
</evidence>
<evidence type="ECO:0008006" key="5">
    <source>
        <dbReference type="Google" id="ProtNLM"/>
    </source>
</evidence>
<gene>
    <name evidence="3" type="ORF">OXX778_LOCUS12753</name>
</gene>
<keyword evidence="1" id="KW-0802">TPR repeat</keyword>
<dbReference type="GO" id="GO:0036064">
    <property type="term" value="C:ciliary basal body"/>
    <property type="evidence" value="ECO:0007669"/>
    <property type="project" value="TreeGrafter"/>
</dbReference>
<protein>
    <recommendedName>
        <fullName evidence="5">Tetratricopeptide repeat protein 8</fullName>
    </recommendedName>
</protein>
<dbReference type="PANTHER" id="PTHR44177">
    <property type="entry name" value="TETRATRICOPEPTIDE REPEAT PROTEIN 8"/>
    <property type="match status" value="1"/>
</dbReference>
<evidence type="ECO:0000313" key="3">
    <source>
        <dbReference type="EMBL" id="CAF0928074.1"/>
    </source>
</evidence>
<sequence>MDPFFMACSLFRRRKFEECTKICTQILDKNPYDQSAWVLKMRALTEQVYIDEVEIDEDGIAEMLDENAVAQISRPGTSLRAVSASQNSLSMAMRPVSQSGRPLSGAVRPATQSNRPGTMEQAIKTPRSAYTARPLTSSSGRFVRLGTASMLSSPEQFINLSRLNFTKYADVPNLAKPLFEFIFYHENDVRNALQMAALATEACQFNDWWWKVQLGKCYYRLGLFREAEKQYLSALKQNPIVDTYLYLSKVYVKLDQPLNSINRLKEANEKFPFEISLLQGIARIYEALGDNTECMKYYREVLQTDSTNIEAIACIATNYFYNDQPEVALKFYRRLLQMGVYNSEIFNNIGLCCFYAQQYDMILSCFERALSLANNDLQLADVWYNLGHVALGVGDSSLAYQCFRLCLVYNNDSIEAYNNLGVLEMAHSRNDLARSFFQAAQSLGSNVFEPNFNNAYLAHTTGDLQTCYQSLKKAIEIFPNHASTKDLLKELEQKFSVL</sequence>
<feature type="repeat" description="TPR" evidence="1">
    <location>
        <begin position="343"/>
        <end position="376"/>
    </location>
</feature>
<comment type="caution">
    <text evidence="3">The sequence shown here is derived from an EMBL/GenBank/DDBJ whole genome shotgun (WGS) entry which is preliminary data.</text>
</comment>
<proteinExistence type="predicted"/>